<name>A0A518HW37_9BACT</name>
<proteinExistence type="predicted"/>
<dbReference type="Gene3D" id="2.180.10.10">
    <property type="entry name" value="RHS repeat-associated core"/>
    <property type="match status" value="1"/>
</dbReference>
<dbReference type="KEGG" id="snep:Enr13x_49310"/>
<dbReference type="EMBL" id="CP037423">
    <property type="protein sequence ID" value="QDV45058.1"/>
    <property type="molecule type" value="Genomic_DNA"/>
</dbReference>
<accession>A0A518HW37</accession>
<keyword evidence="2" id="KW-0378">Hydrolase</keyword>
<evidence type="ECO:0000256" key="1">
    <source>
        <dbReference type="SAM" id="MobiDB-lite"/>
    </source>
</evidence>
<evidence type="ECO:0000313" key="3">
    <source>
        <dbReference type="Proteomes" id="UP000319004"/>
    </source>
</evidence>
<dbReference type="GO" id="GO:0016787">
    <property type="term" value="F:hydrolase activity"/>
    <property type="evidence" value="ECO:0007669"/>
    <property type="project" value="UniProtKB-KW"/>
</dbReference>
<dbReference type="InterPro" id="IPR022385">
    <property type="entry name" value="Rhs_assc_core"/>
</dbReference>
<dbReference type="InterPro" id="IPR050708">
    <property type="entry name" value="T6SS_VgrG/RHS"/>
</dbReference>
<sequence>MRHGCTTSLQASRKSGKSKHHTCVSATNTVIHYHGTQQYSVTALTDSSGTIKERYAYDAYGGLSIFDGSGTARTSTAEGNRYTYTGREYDDVLDLYHYRARMYDPIAGRFCSRDPIGYADGVSQYLFVGASPLSYADPFGLDRCCIKSKFLCSVADNAYSHDTEVEKGGKKITAQHLFKAHRGLFVFHEPGCTDCKCSCCAVEQWIRTAGTISVG</sequence>
<dbReference type="Proteomes" id="UP000319004">
    <property type="component" value="Chromosome"/>
</dbReference>
<feature type="region of interest" description="Disordered" evidence="1">
    <location>
        <begin position="1"/>
        <end position="20"/>
    </location>
</feature>
<dbReference type="PRINTS" id="PR00394">
    <property type="entry name" value="RHSPROTEIN"/>
</dbReference>
<dbReference type="EC" id="3.1.-.-" evidence="2"/>
<evidence type="ECO:0000313" key="2">
    <source>
        <dbReference type="EMBL" id="QDV45058.1"/>
    </source>
</evidence>
<organism evidence="2 3">
    <name type="scientific">Stieleria neptunia</name>
    <dbReference type="NCBI Taxonomy" id="2527979"/>
    <lineage>
        <taxon>Bacteria</taxon>
        <taxon>Pseudomonadati</taxon>
        <taxon>Planctomycetota</taxon>
        <taxon>Planctomycetia</taxon>
        <taxon>Pirellulales</taxon>
        <taxon>Pirellulaceae</taxon>
        <taxon>Stieleria</taxon>
    </lineage>
</organism>
<protein>
    <submittedName>
        <fullName evidence="2">tRNA3(Ser)-specific nuclease WapA</fullName>
        <ecNumber evidence="2">3.1.-.-</ecNumber>
    </submittedName>
</protein>
<dbReference type="RefSeq" id="WP_390621115.1">
    <property type="nucleotide sequence ID" value="NZ_CP037423.1"/>
</dbReference>
<dbReference type="NCBIfam" id="TIGR03696">
    <property type="entry name" value="Rhs_assc_core"/>
    <property type="match status" value="1"/>
</dbReference>
<keyword evidence="3" id="KW-1185">Reference proteome</keyword>
<dbReference type="PANTHER" id="PTHR32305:SF15">
    <property type="entry name" value="PROTEIN RHSA-RELATED"/>
    <property type="match status" value="1"/>
</dbReference>
<reference evidence="2 3" key="1">
    <citation type="submission" date="2019-03" db="EMBL/GenBank/DDBJ databases">
        <title>Deep-cultivation of Planctomycetes and their phenomic and genomic characterization uncovers novel biology.</title>
        <authorList>
            <person name="Wiegand S."/>
            <person name="Jogler M."/>
            <person name="Boedeker C."/>
            <person name="Pinto D."/>
            <person name="Vollmers J."/>
            <person name="Rivas-Marin E."/>
            <person name="Kohn T."/>
            <person name="Peeters S.H."/>
            <person name="Heuer A."/>
            <person name="Rast P."/>
            <person name="Oberbeckmann S."/>
            <person name="Bunk B."/>
            <person name="Jeske O."/>
            <person name="Meyerdierks A."/>
            <person name="Storesund J.E."/>
            <person name="Kallscheuer N."/>
            <person name="Luecker S."/>
            <person name="Lage O.M."/>
            <person name="Pohl T."/>
            <person name="Merkel B.J."/>
            <person name="Hornburger P."/>
            <person name="Mueller R.-W."/>
            <person name="Bruemmer F."/>
            <person name="Labrenz M."/>
            <person name="Spormann A.M."/>
            <person name="Op den Camp H."/>
            <person name="Overmann J."/>
            <person name="Amann R."/>
            <person name="Jetten M.S.M."/>
            <person name="Mascher T."/>
            <person name="Medema M.H."/>
            <person name="Devos D.P."/>
            <person name="Kaster A.-K."/>
            <person name="Ovreas L."/>
            <person name="Rohde M."/>
            <person name="Galperin M.Y."/>
            <person name="Jogler C."/>
        </authorList>
    </citation>
    <scope>NUCLEOTIDE SEQUENCE [LARGE SCALE GENOMIC DNA]</scope>
    <source>
        <strain evidence="2 3">Enr13</strain>
    </source>
</reference>
<dbReference type="PANTHER" id="PTHR32305">
    <property type="match status" value="1"/>
</dbReference>
<feature type="compositionally biased region" description="Polar residues" evidence="1">
    <location>
        <begin position="1"/>
        <end position="13"/>
    </location>
</feature>
<gene>
    <name evidence="2" type="primary">wapA_12</name>
    <name evidence="2" type="ORF">Enr13x_49310</name>
</gene>
<dbReference type="AlphaFoldDB" id="A0A518HW37"/>